<dbReference type="RefSeq" id="XP_040739992.1">
    <property type="nucleotide sequence ID" value="XM_040888727.1"/>
</dbReference>
<feature type="compositionally biased region" description="Basic residues" evidence="11">
    <location>
        <begin position="242"/>
        <end position="253"/>
    </location>
</feature>
<dbReference type="Gene3D" id="3.40.50.300">
    <property type="entry name" value="P-loop containing nucleotide triphosphate hydrolases"/>
    <property type="match status" value="1"/>
</dbReference>
<feature type="compositionally biased region" description="Acidic residues" evidence="11">
    <location>
        <begin position="78"/>
        <end position="99"/>
    </location>
</feature>
<keyword evidence="3" id="KW-0479">Metal-binding</keyword>
<dbReference type="InterPro" id="IPR027417">
    <property type="entry name" value="P-loop_NTPase"/>
</dbReference>
<dbReference type="InterPro" id="IPR014001">
    <property type="entry name" value="Helicase_ATP-bd"/>
</dbReference>
<keyword evidence="6" id="KW-0378">Hydrolase</keyword>
<keyword evidence="5 10" id="KW-0863">Zinc-finger</keyword>
<dbReference type="AlphaFoldDB" id="A0A1Y1VX98"/>
<comment type="similarity">
    <text evidence="2">Belongs to the SNF2/RAD54 helicase family.</text>
</comment>
<dbReference type="PROSITE" id="PS51192">
    <property type="entry name" value="HELICASE_ATP_BIND_1"/>
    <property type="match status" value="1"/>
</dbReference>
<dbReference type="SMART" id="SM00490">
    <property type="entry name" value="HELICc"/>
    <property type="match status" value="1"/>
</dbReference>
<feature type="domain" description="Helicase ATP-binding" evidence="13">
    <location>
        <begin position="323"/>
        <end position="503"/>
    </location>
</feature>
<organism evidence="15 16">
    <name type="scientific">Linderina pennispora</name>
    <dbReference type="NCBI Taxonomy" id="61395"/>
    <lineage>
        <taxon>Eukaryota</taxon>
        <taxon>Fungi</taxon>
        <taxon>Fungi incertae sedis</taxon>
        <taxon>Zoopagomycota</taxon>
        <taxon>Kickxellomycotina</taxon>
        <taxon>Kickxellomycetes</taxon>
        <taxon>Kickxellales</taxon>
        <taxon>Kickxellaceae</taxon>
        <taxon>Linderina</taxon>
    </lineage>
</organism>
<evidence type="ECO:0000259" key="13">
    <source>
        <dbReference type="PROSITE" id="PS51192"/>
    </source>
</evidence>
<dbReference type="Pfam" id="PF00176">
    <property type="entry name" value="SNF2-rel_dom"/>
    <property type="match status" value="1"/>
</dbReference>
<dbReference type="PROSITE" id="PS51194">
    <property type="entry name" value="HELICASE_CTER"/>
    <property type="match status" value="1"/>
</dbReference>
<dbReference type="GO" id="GO:0005524">
    <property type="term" value="F:ATP binding"/>
    <property type="evidence" value="ECO:0007669"/>
    <property type="project" value="UniProtKB-KW"/>
</dbReference>
<feature type="region of interest" description="Disordered" evidence="11">
    <location>
        <begin position="1"/>
        <end position="124"/>
    </location>
</feature>
<dbReference type="Proteomes" id="UP000193922">
    <property type="component" value="Unassembled WGS sequence"/>
</dbReference>
<dbReference type="Pfam" id="PF00097">
    <property type="entry name" value="zf-C3HC4"/>
    <property type="match status" value="1"/>
</dbReference>
<dbReference type="Gene3D" id="3.30.40.10">
    <property type="entry name" value="Zinc/RING finger domain, C3HC4 (zinc finger)"/>
    <property type="match status" value="1"/>
</dbReference>
<dbReference type="InterPro" id="IPR013083">
    <property type="entry name" value="Znf_RING/FYVE/PHD"/>
</dbReference>
<dbReference type="Pfam" id="PF00271">
    <property type="entry name" value="Helicase_C"/>
    <property type="match status" value="1"/>
</dbReference>
<evidence type="ECO:0000256" key="6">
    <source>
        <dbReference type="ARBA" id="ARBA00022801"/>
    </source>
</evidence>
<evidence type="ECO:0000256" key="4">
    <source>
        <dbReference type="ARBA" id="ARBA00022741"/>
    </source>
</evidence>
<evidence type="ECO:0000256" key="7">
    <source>
        <dbReference type="ARBA" id="ARBA00022806"/>
    </source>
</evidence>
<dbReference type="EMBL" id="MCFD01000019">
    <property type="protein sequence ID" value="ORX65921.1"/>
    <property type="molecule type" value="Genomic_DNA"/>
</dbReference>
<dbReference type="CDD" id="cd18008">
    <property type="entry name" value="DEXDc_SHPRH-like"/>
    <property type="match status" value="1"/>
</dbReference>
<evidence type="ECO:0000259" key="14">
    <source>
        <dbReference type="PROSITE" id="PS51194"/>
    </source>
</evidence>
<evidence type="ECO:0000259" key="12">
    <source>
        <dbReference type="PROSITE" id="PS50089"/>
    </source>
</evidence>
<dbReference type="SMART" id="SM00184">
    <property type="entry name" value="RING"/>
    <property type="match status" value="1"/>
</dbReference>
<dbReference type="InterPro" id="IPR002464">
    <property type="entry name" value="DNA/RNA_helicase_DEAH_CS"/>
</dbReference>
<comment type="subcellular location">
    <subcellularLocation>
        <location evidence="1">Nucleus</location>
    </subcellularLocation>
</comment>
<feature type="compositionally biased region" description="Basic and acidic residues" evidence="11">
    <location>
        <begin position="176"/>
        <end position="212"/>
    </location>
</feature>
<dbReference type="InterPro" id="IPR049730">
    <property type="entry name" value="SNF2/RAD54-like_C"/>
</dbReference>
<evidence type="ECO:0008006" key="17">
    <source>
        <dbReference type="Google" id="ProtNLM"/>
    </source>
</evidence>
<dbReference type="SUPFAM" id="SSF57850">
    <property type="entry name" value="RING/U-box"/>
    <property type="match status" value="1"/>
</dbReference>
<dbReference type="PANTHER" id="PTHR45626:SF12">
    <property type="entry name" value="DNA REPAIR PROTEIN RAD16"/>
    <property type="match status" value="1"/>
</dbReference>
<evidence type="ECO:0000313" key="15">
    <source>
        <dbReference type="EMBL" id="ORX65921.1"/>
    </source>
</evidence>
<protein>
    <recommendedName>
        <fullName evidence="17">DNA repair protein RAD16</fullName>
    </recommendedName>
</protein>
<dbReference type="PROSITE" id="PS50089">
    <property type="entry name" value="ZF_RING_2"/>
    <property type="match status" value="1"/>
</dbReference>
<evidence type="ECO:0000256" key="2">
    <source>
        <dbReference type="ARBA" id="ARBA00007025"/>
    </source>
</evidence>
<dbReference type="PROSITE" id="PS00690">
    <property type="entry name" value="DEAH_ATP_HELICASE"/>
    <property type="match status" value="1"/>
</dbReference>
<evidence type="ECO:0000256" key="9">
    <source>
        <dbReference type="ARBA" id="ARBA00022840"/>
    </source>
</evidence>
<feature type="domain" description="RING-type" evidence="12">
    <location>
        <begin position="673"/>
        <end position="715"/>
    </location>
</feature>
<evidence type="ECO:0000256" key="10">
    <source>
        <dbReference type="PROSITE-ProRule" id="PRU00175"/>
    </source>
</evidence>
<dbReference type="GO" id="GO:0004386">
    <property type="term" value="F:helicase activity"/>
    <property type="evidence" value="ECO:0007669"/>
    <property type="project" value="UniProtKB-KW"/>
</dbReference>
<dbReference type="SMART" id="SM00487">
    <property type="entry name" value="DEXDc"/>
    <property type="match status" value="1"/>
</dbReference>
<feature type="domain" description="Helicase C-terminal" evidence="14">
    <location>
        <begin position="775"/>
        <end position="932"/>
    </location>
</feature>
<dbReference type="GO" id="GO:0016787">
    <property type="term" value="F:hydrolase activity"/>
    <property type="evidence" value="ECO:0007669"/>
    <property type="project" value="UniProtKB-KW"/>
</dbReference>
<evidence type="ECO:0000256" key="3">
    <source>
        <dbReference type="ARBA" id="ARBA00022723"/>
    </source>
</evidence>
<feature type="region of interest" description="Disordered" evidence="11">
    <location>
        <begin position="154"/>
        <end position="213"/>
    </location>
</feature>
<comment type="caution">
    <text evidence="15">The sequence shown here is derived from an EMBL/GenBank/DDBJ whole genome shotgun (WGS) entry which is preliminary data.</text>
</comment>
<dbReference type="InterPro" id="IPR000330">
    <property type="entry name" value="SNF2_N"/>
</dbReference>
<sequence length="945" mass="107052">MVTTRSKSRSLAADPAPAPAAAVLRKKHRGRCPIKPITTSSSATTLVASSGAPTSAGSHSSSSGTATPASPQELVAVSDDDSDFVSESSDDSGSDESDFQEPPTRRRKTAGPESTTEAELEDQLAEAIEARAALYDELEELLRNERATNLQLNVLGQGFGESDEQTDTDGDSVGESEERQDTAVKDQTEQRGRLEQQHEKAKREYASRRGELAETISSLTRRVQELTSALRPARASASSRSKASRARARKRPKVKEEDPPIDAPPEGDLDYFHRPELFLHHPQLKSAWKSLPGPPEMQMVEQPPNLKIRLLPFQREGVWWMARQEGTQFRGGVLADEMGMGKTLQTIGLMLVNRGKPTLVICPTVALMQWKSEIEAATDDLSVFMYYGTDRQKLADENGDLNPSELVKYDVVLTTYAVVESSFRRERYGFRRHGNLLHEDSVLHKVDWHRIVLDEAHNIKDRSSNSARAAFELKAKYTWSLTGTPLHNRVGELYSLIRMTRCSPFAMYFNYKSDCTSLSWPFHKSKTCSQCSHTYMSHFCYWNYHIMNPIQKNPINSDKSRMAFTKLNKLLDNVMLRRTKVERAKDMGLPPRIIQTRRDKFSPEEEDFYVSLFSDYQREFTTYAEHGTVLNNYANIFELITRMRLAANHPDLLRLKVDAKNKTGAASDDTFVCTICQEEAEDPILSKCKHIFCRVDAQHYVEGADVGTKLRCPSCYQLFEIDLEQPELTNAVSQRSSAGYGTSLMDSMVSTPKTMVYRRSIVNRIDMNNWRSSTKIEALVEELSRHRQANTNIKSLVFSQFVNFLDLIQWRLNRAGFSVCRLDGRMSPVQRDAVIKTFMTRPEYTVFLVSLKAGGVALNLTEASHVYLADCWWNPAVEVQAMDRIHRMGQFRPIKVTRIIIENSIESRIIQLQKKKQWLADSTIGRDSKALEHLSSQDMQFLFSS</sequence>
<dbReference type="InterPro" id="IPR001650">
    <property type="entry name" value="Helicase_C-like"/>
</dbReference>
<gene>
    <name evidence="15" type="ORF">DL89DRAFT_270480</name>
</gene>
<evidence type="ECO:0000256" key="8">
    <source>
        <dbReference type="ARBA" id="ARBA00022833"/>
    </source>
</evidence>
<feature type="compositionally biased region" description="Low complexity" evidence="11">
    <location>
        <begin position="38"/>
        <end position="71"/>
    </location>
</feature>
<keyword evidence="16" id="KW-1185">Reference proteome</keyword>
<dbReference type="GO" id="GO:0008270">
    <property type="term" value="F:zinc ion binding"/>
    <property type="evidence" value="ECO:0007669"/>
    <property type="project" value="UniProtKB-KW"/>
</dbReference>
<dbReference type="PANTHER" id="PTHR45626">
    <property type="entry name" value="TRANSCRIPTION TERMINATION FACTOR 2-RELATED"/>
    <property type="match status" value="1"/>
</dbReference>
<feature type="compositionally biased region" description="Acidic residues" evidence="11">
    <location>
        <begin position="161"/>
        <end position="175"/>
    </location>
</feature>
<dbReference type="CDD" id="cd16567">
    <property type="entry name" value="RING-HC_RAD16-like"/>
    <property type="match status" value="1"/>
</dbReference>
<accession>A0A1Y1VX98</accession>
<dbReference type="GO" id="GO:0005634">
    <property type="term" value="C:nucleus"/>
    <property type="evidence" value="ECO:0007669"/>
    <property type="project" value="UniProtKB-SubCell"/>
</dbReference>
<dbReference type="InterPro" id="IPR050628">
    <property type="entry name" value="SNF2_RAD54_helicase_TF"/>
</dbReference>
<evidence type="ECO:0000256" key="5">
    <source>
        <dbReference type="ARBA" id="ARBA00022771"/>
    </source>
</evidence>
<keyword evidence="8" id="KW-0862">Zinc</keyword>
<feature type="region of interest" description="Disordered" evidence="11">
    <location>
        <begin position="225"/>
        <end position="267"/>
    </location>
</feature>
<dbReference type="SUPFAM" id="SSF52540">
    <property type="entry name" value="P-loop containing nucleoside triphosphate hydrolases"/>
    <property type="match status" value="2"/>
</dbReference>
<evidence type="ECO:0000313" key="16">
    <source>
        <dbReference type="Proteomes" id="UP000193922"/>
    </source>
</evidence>
<dbReference type="Gene3D" id="3.40.50.10810">
    <property type="entry name" value="Tandem AAA-ATPase domain"/>
    <property type="match status" value="1"/>
</dbReference>
<dbReference type="InterPro" id="IPR001841">
    <property type="entry name" value="Znf_RING"/>
</dbReference>
<dbReference type="STRING" id="61395.A0A1Y1VX98"/>
<proteinExistence type="inferred from homology"/>
<keyword evidence="7" id="KW-0347">Helicase</keyword>
<evidence type="ECO:0000256" key="11">
    <source>
        <dbReference type="SAM" id="MobiDB-lite"/>
    </source>
</evidence>
<keyword evidence="4" id="KW-0547">Nucleotide-binding</keyword>
<dbReference type="GeneID" id="63805375"/>
<feature type="compositionally biased region" description="Low complexity" evidence="11">
    <location>
        <begin position="228"/>
        <end position="241"/>
    </location>
</feature>
<dbReference type="InterPro" id="IPR018957">
    <property type="entry name" value="Znf_C3HC4_RING-type"/>
</dbReference>
<dbReference type="InterPro" id="IPR038718">
    <property type="entry name" value="SNF2-like_sf"/>
</dbReference>
<name>A0A1Y1VX98_9FUNG</name>
<keyword evidence="9" id="KW-0067">ATP-binding</keyword>
<dbReference type="GO" id="GO:0008094">
    <property type="term" value="F:ATP-dependent activity, acting on DNA"/>
    <property type="evidence" value="ECO:0007669"/>
    <property type="project" value="TreeGrafter"/>
</dbReference>
<evidence type="ECO:0000256" key="1">
    <source>
        <dbReference type="ARBA" id="ARBA00004123"/>
    </source>
</evidence>
<dbReference type="CDD" id="cd18793">
    <property type="entry name" value="SF2_C_SNF"/>
    <property type="match status" value="1"/>
</dbReference>
<dbReference type="GO" id="GO:0006289">
    <property type="term" value="P:nucleotide-excision repair"/>
    <property type="evidence" value="ECO:0007669"/>
    <property type="project" value="TreeGrafter"/>
</dbReference>
<dbReference type="OrthoDB" id="448448at2759"/>
<feature type="compositionally biased region" description="Low complexity" evidence="11">
    <location>
        <begin position="12"/>
        <end position="22"/>
    </location>
</feature>
<reference evidence="15 16" key="1">
    <citation type="submission" date="2016-07" db="EMBL/GenBank/DDBJ databases">
        <title>Pervasive Adenine N6-methylation of Active Genes in Fungi.</title>
        <authorList>
            <consortium name="DOE Joint Genome Institute"/>
            <person name="Mondo S.J."/>
            <person name="Dannebaum R.O."/>
            <person name="Kuo R.C."/>
            <person name="Labutti K."/>
            <person name="Haridas S."/>
            <person name="Kuo A."/>
            <person name="Salamov A."/>
            <person name="Ahrendt S.R."/>
            <person name="Lipzen A."/>
            <person name="Sullivan W."/>
            <person name="Andreopoulos W.B."/>
            <person name="Clum A."/>
            <person name="Lindquist E."/>
            <person name="Daum C."/>
            <person name="Ramamoorthy G.K."/>
            <person name="Gryganskyi A."/>
            <person name="Culley D."/>
            <person name="Magnuson J.K."/>
            <person name="James T.Y."/>
            <person name="O'Malley M.A."/>
            <person name="Stajich J.E."/>
            <person name="Spatafora J.W."/>
            <person name="Visel A."/>
            <person name="Grigoriev I.V."/>
        </authorList>
    </citation>
    <scope>NUCLEOTIDE SEQUENCE [LARGE SCALE GENOMIC DNA]</scope>
    <source>
        <strain evidence="15 16">ATCC 12442</strain>
    </source>
</reference>